<protein>
    <submittedName>
        <fullName evidence="2">Thiol-activated cytolysin family protein</fullName>
    </submittedName>
</protein>
<dbReference type="InterPro" id="IPR036359">
    <property type="entry name" value="Thiol_cytolysin_sf"/>
</dbReference>
<evidence type="ECO:0000313" key="3">
    <source>
        <dbReference type="Proteomes" id="UP001206206"/>
    </source>
</evidence>
<dbReference type="SUPFAM" id="SSF56978">
    <property type="entry name" value="Perfringolysin"/>
    <property type="match status" value="1"/>
</dbReference>
<dbReference type="Gene3D" id="3.40.30.40">
    <property type="entry name" value="Perfringolysin"/>
    <property type="match status" value="1"/>
</dbReference>
<comment type="caution">
    <text evidence="2">The sequence shown here is derived from an EMBL/GenBank/DDBJ whole genome shotgun (WGS) entry which is preliminary data.</text>
</comment>
<keyword evidence="3" id="KW-1185">Reference proteome</keyword>
<proteinExistence type="predicted"/>
<sequence>MEGANRYALTRLDDDQVIAEAATPSFTMSKDQFAKSFNGTPRLHGVVAYQDERPIAFAVAKPLKDPNAPADMDSYLLSLSSWKALTHQSDDHRGPIGTPKVSAEKEGSEWVRKSGQSYSLTRTPDKIVSFNPNVDALWPGALVQSRGAIDQGVLSPLSIRERAPLNVTVDALNVSQKSSTVPDPDSTNVLDAIKGMVRGQSGGSSATFYDVRDSASVKAMALEMGVSGHYLGFEAQANLDYKKKSEENTVLAYFEERAFSAFCSAPTTPAGWFTKRFTQGELDYLENAGSIGRSNPPLYVSSVTYGRVLMFTCTYTASAQEIVAAVKASYEGAAGGASGNLDVKSSEILRNSHVQVVTIGGDPENARALIKSGKVGDYFATQPTLDKYQPMSFVLRRVVDNKLAQMSETYTYTEYHYDKLGFTFTLELLSIDQPRSIILREGLATAVCSVDGIESTARYEEEAGRAKLVFPQGIEATRSFSANPVDPANSPFQIVLGTQGIFNFDPVEIRPDPTWLLGRRQVDRALPVSVSVKIDGKVNHLPVTFRYRLTMTQPSEEVWPSSTTPPAQPLAE</sequence>
<dbReference type="Pfam" id="PF01289">
    <property type="entry name" value="Thiol_cytolysin"/>
    <property type="match status" value="1"/>
</dbReference>
<dbReference type="InterPro" id="IPR001869">
    <property type="entry name" value="Thiol_cytolysin"/>
</dbReference>
<reference evidence="2 3" key="1">
    <citation type="submission" date="2022-06" db="EMBL/GenBank/DDBJ databases">
        <title>Draft genome sequence of type strain Streptomyces rubrisoli DSM 42083.</title>
        <authorList>
            <person name="Duangmal K."/>
            <person name="Klaysubun C."/>
        </authorList>
    </citation>
    <scope>NUCLEOTIDE SEQUENCE [LARGE SCALE GENOMIC DNA]</scope>
    <source>
        <strain evidence="2 3">DSM 42083</strain>
    </source>
</reference>
<accession>A0ABT1PCE0</accession>
<gene>
    <name evidence="2" type="ORF">NON19_08035</name>
</gene>
<evidence type="ECO:0000313" key="2">
    <source>
        <dbReference type="EMBL" id="MCQ4041985.1"/>
    </source>
</evidence>
<dbReference type="Gene3D" id="3.90.840.10">
    <property type="entry name" value="Thiol-activated cytolysin superfamily/Thiol-activated cytolysin, alpha-beta domain"/>
    <property type="match status" value="1"/>
</dbReference>
<dbReference type="Proteomes" id="UP001206206">
    <property type="component" value="Unassembled WGS sequence"/>
</dbReference>
<dbReference type="RefSeq" id="WP_255925994.1">
    <property type="nucleotide sequence ID" value="NZ_JANFNH010000005.1"/>
</dbReference>
<organism evidence="2 3">
    <name type="scientific">Streptantibioticus rubrisoli</name>
    <dbReference type="NCBI Taxonomy" id="1387313"/>
    <lineage>
        <taxon>Bacteria</taxon>
        <taxon>Bacillati</taxon>
        <taxon>Actinomycetota</taxon>
        <taxon>Actinomycetes</taxon>
        <taxon>Kitasatosporales</taxon>
        <taxon>Streptomycetaceae</taxon>
        <taxon>Streptantibioticus</taxon>
    </lineage>
</organism>
<dbReference type="EMBL" id="JANFNH010000005">
    <property type="protein sequence ID" value="MCQ4041985.1"/>
    <property type="molecule type" value="Genomic_DNA"/>
</dbReference>
<evidence type="ECO:0000256" key="1">
    <source>
        <dbReference type="SAM" id="MobiDB-lite"/>
    </source>
</evidence>
<dbReference type="PRINTS" id="PR01400">
    <property type="entry name" value="TACYTOLYSIN"/>
</dbReference>
<name>A0ABT1PCE0_9ACTN</name>
<dbReference type="Gene3D" id="3.30.1040.20">
    <property type="match status" value="1"/>
</dbReference>
<dbReference type="InterPro" id="IPR036363">
    <property type="entry name" value="Thiol_cytolysin_ab_sf"/>
</dbReference>
<feature type="region of interest" description="Disordered" evidence="1">
    <location>
        <begin position="88"/>
        <end position="107"/>
    </location>
</feature>